<reference evidence="2" key="1">
    <citation type="submission" date="2021-01" db="EMBL/GenBank/DDBJ databases">
        <authorList>
            <person name="Corre E."/>
            <person name="Pelletier E."/>
            <person name="Niang G."/>
            <person name="Scheremetjew M."/>
            <person name="Finn R."/>
            <person name="Kale V."/>
            <person name="Holt S."/>
            <person name="Cochrane G."/>
            <person name="Meng A."/>
            <person name="Brown T."/>
            <person name="Cohen L."/>
        </authorList>
    </citation>
    <scope>NUCLEOTIDE SEQUENCE</scope>
    <source>
        <strain evidence="2">Pop2</strain>
    </source>
</reference>
<evidence type="ECO:0000256" key="1">
    <source>
        <dbReference type="SAM" id="MobiDB-lite"/>
    </source>
</evidence>
<feature type="region of interest" description="Disordered" evidence="1">
    <location>
        <begin position="1"/>
        <end position="37"/>
    </location>
</feature>
<evidence type="ECO:0000313" key="2">
    <source>
        <dbReference type="EMBL" id="CAD9321453.1"/>
    </source>
</evidence>
<feature type="compositionally biased region" description="Basic and acidic residues" evidence="1">
    <location>
        <begin position="1"/>
        <end position="12"/>
    </location>
</feature>
<name>A0A7S1YW85_9STRA</name>
<dbReference type="AlphaFoldDB" id="A0A7S1YW85"/>
<sequence>MNNDEKKDVAQKKHDKKIHSKEYQKQDSQQIASTVQKEEKIVSTTNMNASFQPKCQNDIMISYPTQNKNQSPPPPPHQQVPFNHFFFMHRNYLCFVSHAIFHNLRQYTSQTTSSSLSIGHQLKTTNNIKQEEKLSHTTYHELYFNDIMTISTIISQLSGTTVSTFPLLSPFSSSSSSPPSNYQPSILSMKQVYSTNNLINVQYKNEVFNTILNYFGILPPKPTYWCDESIFIMSSDKKGSIGDGDDDSGNGGDLHCNKEDVLLQVEDIPWMMKDGVGYDICPSKI</sequence>
<accession>A0A7S1YW85</accession>
<proteinExistence type="predicted"/>
<feature type="compositionally biased region" description="Polar residues" evidence="1">
    <location>
        <begin position="26"/>
        <end position="35"/>
    </location>
</feature>
<dbReference type="EMBL" id="HBGN01010128">
    <property type="protein sequence ID" value="CAD9321453.1"/>
    <property type="molecule type" value="Transcribed_RNA"/>
</dbReference>
<organism evidence="2">
    <name type="scientific">Ditylum brightwellii</name>
    <dbReference type="NCBI Taxonomy" id="49249"/>
    <lineage>
        <taxon>Eukaryota</taxon>
        <taxon>Sar</taxon>
        <taxon>Stramenopiles</taxon>
        <taxon>Ochrophyta</taxon>
        <taxon>Bacillariophyta</taxon>
        <taxon>Mediophyceae</taxon>
        <taxon>Lithodesmiophycidae</taxon>
        <taxon>Lithodesmiales</taxon>
        <taxon>Lithodesmiaceae</taxon>
        <taxon>Ditylum</taxon>
    </lineage>
</organism>
<protein>
    <submittedName>
        <fullName evidence="2">Uncharacterized protein</fullName>
    </submittedName>
</protein>
<gene>
    <name evidence="2" type="ORF">DBRI1063_LOCUS6506</name>
</gene>